<name>A0A151XJM5_9HYME</name>
<reference evidence="1 2" key="1">
    <citation type="submission" date="2015-09" db="EMBL/GenBank/DDBJ databases">
        <title>Trachymyrmex zeteki WGS genome.</title>
        <authorList>
            <person name="Nygaard S."/>
            <person name="Hu H."/>
            <person name="Boomsma J."/>
            <person name="Zhang G."/>
        </authorList>
    </citation>
    <scope>NUCLEOTIDE SEQUENCE [LARGE SCALE GENOMIC DNA]</scope>
    <source>
        <strain evidence="1">Tzet28-1</strain>
        <tissue evidence="1">Whole body</tissue>
    </source>
</reference>
<evidence type="ECO:0000313" key="2">
    <source>
        <dbReference type="Proteomes" id="UP000075809"/>
    </source>
</evidence>
<dbReference type="AlphaFoldDB" id="A0A151XJM5"/>
<accession>A0A151XJM5</accession>
<keyword evidence="2" id="KW-1185">Reference proteome</keyword>
<proteinExistence type="predicted"/>
<protein>
    <submittedName>
        <fullName evidence="1">Uncharacterized protein</fullName>
    </submittedName>
</protein>
<sequence length="92" mass="10315">MKRYTSEGAAKTKSEISVARTAFGGQTGARRYSGRLVPTMPIPMPRLRRISRIARPILGHAIRAVAAISFGFDWLRLMSRATRVYKLLLARL</sequence>
<dbReference type="EMBL" id="KQ982052">
    <property type="protein sequence ID" value="KYQ60623.1"/>
    <property type="molecule type" value="Genomic_DNA"/>
</dbReference>
<gene>
    <name evidence="1" type="ORF">ALC60_00248</name>
</gene>
<dbReference type="Proteomes" id="UP000075809">
    <property type="component" value="Unassembled WGS sequence"/>
</dbReference>
<organism evidence="1 2">
    <name type="scientific">Mycetomoellerius zeteki</name>
    <dbReference type="NCBI Taxonomy" id="64791"/>
    <lineage>
        <taxon>Eukaryota</taxon>
        <taxon>Metazoa</taxon>
        <taxon>Ecdysozoa</taxon>
        <taxon>Arthropoda</taxon>
        <taxon>Hexapoda</taxon>
        <taxon>Insecta</taxon>
        <taxon>Pterygota</taxon>
        <taxon>Neoptera</taxon>
        <taxon>Endopterygota</taxon>
        <taxon>Hymenoptera</taxon>
        <taxon>Apocrita</taxon>
        <taxon>Aculeata</taxon>
        <taxon>Formicoidea</taxon>
        <taxon>Formicidae</taxon>
        <taxon>Myrmicinae</taxon>
        <taxon>Mycetomoellerius</taxon>
    </lineage>
</organism>
<evidence type="ECO:0000313" key="1">
    <source>
        <dbReference type="EMBL" id="KYQ60623.1"/>
    </source>
</evidence>